<dbReference type="GO" id="GO:0019825">
    <property type="term" value="F:oxygen binding"/>
    <property type="evidence" value="ECO:0007669"/>
    <property type="project" value="InterPro"/>
</dbReference>
<evidence type="ECO:0000256" key="5">
    <source>
        <dbReference type="PIRSR" id="PIRSR601486-1"/>
    </source>
</evidence>
<protein>
    <submittedName>
        <fullName evidence="6">Group III truncated hemoglobin</fullName>
    </submittedName>
</protein>
<keyword evidence="7" id="KW-1185">Reference proteome</keyword>
<dbReference type="InterPro" id="IPR012292">
    <property type="entry name" value="Globin/Proto"/>
</dbReference>
<evidence type="ECO:0000256" key="3">
    <source>
        <dbReference type="ARBA" id="ARBA00022723"/>
    </source>
</evidence>
<dbReference type="GO" id="GO:0046872">
    <property type="term" value="F:metal ion binding"/>
    <property type="evidence" value="ECO:0007669"/>
    <property type="project" value="UniProtKB-KW"/>
</dbReference>
<evidence type="ECO:0000313" key="6">
    <source>
        <dbReference type="EMBL" id="TCI11971.1"/>
    </source>
</evidence>
<sequence length="135" mass="15107">MTVLPLNTASIALLVDRFYDKVQKHPTLGPVFNPAVHDWTEHKETLVAFWSQVALGERGYNGSPMSAHQKHNTIRAAHFDDWLALWRETTREVLDEDGAAKMIDFAERIGRSLRYGLGIPMQGRGLGIPLVSVGK</sequence>
<keyword evidence="3 5" id="KW-0479">Metal-binding</keyword>
<organism evidence="6 7">
    <name type="scientific">Dyella soli</name>
    <dbReference type="NCBI Taxonomy" id="522319"/>
    <lineage>
        <taxon>Bacteria</taxon>
        <taxon>Pseudomonadati</taxon>
        <taxon>Pseudomonadota</taxon>
        <taxon>Gammaproteobacteria</taxon>
        <taxon>Lysobacterales</taxon>
        <taxon>Rhodanobacteraceae</taxon>
        <taxon>Dyella</taxon>
    </lineage>
</organism>
<proteinExistence type="predicted"/>
<dbReference type="GO" id="GO:0020037">
    <property type="term" value="F:heme binding"/>
    <property type="evidence" value="ECO:0007669"/>
    <property type="project" value="InterPro"/>
</dbReference>
<reference evidence="6 7" key="1">
    <citation type="submission" date="2019-02" db="EMBL/GenBank/DDBJ databases">
        <title>Dyella amyloliquefaciens sp. nov., isolated from forest soil.</title>
        <authorList>
            <person name="Gao Z.-H."/>
            <person name="Qiu L.-H."/>
        </authorList>
    </citation>
    <scope>NUCLEOTIDE SEQUENCE [LARGE SCALE GENOMIC DNA]</scope>
    <source>
        <strain evidence="6 7">KACC 12747</strain>
    </source>
</reference>
<dbReference type="Gene3D" id="1.10.490.10">
    <property type="entry name" value="Globins"/>
    <property type="match status" value="1"/>
</dbReference>
<feature type="binding site" description="distal binding residue" evidence="5">
    <location>
        <position position="68"/>
    </location>
    <ligand>
        <name>heme</name>
        <dbReference type="ChEBI" id="CHEBI:30413"/>
    </ligand>
    <ligandPart>
        <name>Fe</name>
        <dbReference type="ChEBI" id="CHEBI:18248"/>
    </ligandPart>
</feature>
<accession>A0A4R0YU48</accession>
<keyword evidence="4 5" id="KW-0408">Iron</keyword>
<dbReference type="EMBL" id="SJTG01000001">
    <property type="protein sequence ID" value="TCI11971.1"/>
    <property type="molecule type" value="Genomic_DNA"/>
</dbReference>
<name>A0A4R0YU48_9GAMM</name>
<dbReference type="SUPFAM" id="SSF46458">
    <property type="entry name" value="Globin-like"/>
    <property type="match status" value="1"/>
</dbReference>
<dbReference type="Pfam" id="PF01152">
    <property type="entry name" value="Bac_globin"/>
    <property type="match status" value="1"/>
</dbReference>
<gene>
    <name evidence="6" type="ORF">EZM97_00965</name>
</gene>
<dbReference type="Proteomes" id="UP000291822">
    <property type="component" value="Unassembled WGS sequence"/>
</dbReference>
<evidence type="ECO:0000256" key="4">
    <source>
        <dbReference type="ARBA" id="ARBA00023004"/>
    </source>
</evidence>
<dbReference type="InterPro" id="IPR009050">
    <property type="entry name" value="Globin-like_sf"/>
</dbReference>
<keyword evidence="2 5" id="KW-0349">Heme</keyword>
<evidence type="ECO:0000256" key="1">
    <source>
        <dbReference type="ARBA" id="ARBA00022448"/>
    </source>
</evidence>
<evidence type="ECO:0000313" key="7">
    <source>
        <dbReference type="Proteomes" id="UP000291822"/>
    </source>
</evidence>
<dbReference type="InterPro" id="IPR001486">
    <property type="entry name" value="Hemoglobin_trunc"/>
</dbReference>
<dbReference type="CDD" id="cd08916">
    <property type="entry name" value="TrHb3_P"/>
    <property type="match status" value="1"/>
</dbReference>
<comment type="caution">
    <text evidence="6">The sequence shown here is derived from an EMBL/GenBank/DDBJ whole genome shotgun (WGS) entry which is preliminary data.</text>
</comment>
<keyword evidence="1" id="KW-0813">Transport</keyword>
<dbReference type="AlphaFoldDB" id="A0A4R0YU48"/>
<dbReference type="RefSeq" id="WP_131151249.1">
    <property type="nucleotide sequence ID" value="NZ_SJTG01000001.1"/>
</dbReference>
<evidence type="ECO:0000256" key="2">
    <source>
        <dbReference type="ARBA" id="ARBA00022617"/>
    </source>
</evidence>